<evidence type="ECO:0000259" key="2">
    <source>
        <dbReference type="Pfam" id="PF20732"/>
    </source>
</evidence>
<feature type="domain" description="Peptidoglycan beta-N-acetylmuramidase NamZ C-terminal" evidence="2">
    <location>
        <begin position="238"/>
        <end position="385"/>
    </location>
</feature>
<sequence>MAQAPQTGPFMLGIDMLAARGFDLLRGKRVGLITNHTAYTSRGELTRVAMKRALGPGLVALYGPEHGIDGTVGAGKHIATRRDPVTGLIVHSLYGPTRKPTAQQLAGIDVLVFDVQDIGCRSYTYISTMVVAMEAAAEQGKFFVVLDRPNPMGGWRVEGPPVESRWKSFVSQIPIPYVHGMTVGELAMMTAAHGWISRAPKMTVVKMQGWTRNMTWANTGLRWHATSPNIPHVMSPFYYVATGILGGAAAVDIGIGTDNPFGYAGGSGVNAQSMAAACQGFGASGVSFSPYSRNGFGGVKLSIHPQAATDLTALDVRMLEVLNRLTNGRALARMSGDKLNLFHKVAGSDSLYQNLRRGVPASRIIAGWSGYTSSFRNSRQRHLMYA</sequence>
<proteinExistence type="predicted"/>
<feature type="domain" description="Peptidoglycan beta-N-acetylmuramidase NamZ N-terminal" evidence="1">
    <location>
        <begin position="30"/>
        <end position="233"/>
    </location>
</feature>
<evidence type="ECO:0008006" key="5">
    <source>
        <dbReference type="Google" id="ProtNLM"/>
    </source>
</evidence>
<protein>
    <recommendedName>
        <fullName evidence="5">DUF1343 domain-containing protein</fullName>
    </recommendedName>
</protein>
<dbReference type="Proteomes" id="UP000321577">
    <property type="component" value="Unassembled WGS sequence"/>
</dbReference>
<gene>
    <name evidence="3" type="ORF">BGE01nite_04120</name>
</gene>
<comment type="caution">
    <text evidence="3">The sequence shown here is derived from an EMBL/GenBank/DDBJ whole genome shotgun (WGS) entry which is preliminary data.</text>
</comment>
<organism evidence="3 4">
    <name type="scientific">Brevifollis gellanilyticus</name>
    <dbReference type="NCBI Taxonomy" id="748831"/>
    <lineage>
        <taxon>Bacteria</taxon>
        <taxon>Pseudomonadati</taxon>
        <taxon>Verrucomicrobiota</taxon>
        <taxon>Verrucomicrobiia</taxon>
        <taxon>Verrucomicrobiales</taxon>
        <taxon>Verrucomicrobiaceae</taxon>
    </lineage>
</organism>
<dbReference type="PIRSF" id="PIRSF016719">
    <property type="entry name" value="UCP016719"/>
    <property type="match status" value="1"/>
</dbReference>
<evidence type="ECO:0000259" key="1">
    <source>
        <dbReference type="Pfam" id="PF07075"/>
    </source>
</evidence>
<dbReference type="Pfam" id="PF20732">
    <property type="entry name" value="NamZ_C"/>
    <property type="match status" value="1"/>
</dbReference>
<reference evidence="3 4" key="1">
    <citation type="submission" date="2019-07" db="EMBL/GenBank/DDBJ databases">
        <title>Whole genome shotgun sequence of Brevifollis gellanilyticus NBRC 108608.</title>
        <authorList>
            <person name="Hosoyama A."/>
            <person name="Uohara A."/>
            <person name="Ohji S."/>
            <person name="Ichikawa N."/>
        </authorList>
    </citation>
    <scope>NUCLEOTIDE SEQUENCE [LARGE SCALE GENOMIC DNA]</scope>
    <source>
        <strain evidence="3 4">NBRC 108608</strain>
    </source>
</reference>
<dbReference type="Gene3D" id="3.90.1150.140">
    <property type="match status" value="1"/>
</dbReference>
<evidence type="ECO:0000313" key="4">
    <source>
        <dbReference type="Proteomes" id="UP000321577"/>
    </source>
</evidence>
<dbReference type="GO" id="GO:0033922">
    <property type="term" value="F:peptidoglycan beta-N-acetylmuramidase activity"/>
    <property type="evidence" value="ECO:0007669"/>
    <property type="project" value="InterPro"/>
</dbReference>
<accession>A0A512M475</accession>
<dbReference type="Gene3D" id="3.40.50.12170">
    <property type="entry name" value="Uncharacterised protein PF07075, DUF1343"/>
    <property type="match status" value="1"/>
</dbReference>
<dbReference type="InterPro" id="IPR048502">
    <property type="entry name" value="NamZ_N"/>
</dbReference>
<dbReference type="InterPro" id="IPR048503">
    <property type="entry name" value="NamZ_C"/>
</dbReference>
<dbReference type="EMBL" id="BKAG01000002">
    <property type="protein sequence ID" value="GEP41121.1"/>
    <property type="molecule type" value="Genomic_DNA"/>
</dbReference>
<dbReference type="PANTHER" id="PTHR42915">
    <property type="entry name" value="HYPOTHETICAL 460 KDA PROTEIN IN FEUA-SIGW INTERGENIC REGION [PRECURSOR]"/>
    <property type="match status" value="1"/>
</dbReference>
<evidence type="ECO:0000313" key="3">
    <source>
        <dbReference type="EMBL" id="GEP41121.1"/>
    </source>
</evidence>
<dbReference type="InterPro" id="IPR008302">
    <property type="entry name" value="NamZ"/>
</dbReference>
<keyword evidence="4" id="KW-1185">Reference proteome</keyword>
<dbReference type="Pfam" id="PF07075">
    <property type="entry name" value="NamZ_N"/>
    <property type="match status" value="1"/>
</dbReference>
<dbReference type="AlphaFoldDB" id="A0A512M475"/>
<dbReference type="PANTHER" id="PTHR42915:SF1">
    <property type="entry name" value="PEPTIDOGLYCAN BETA-N-ACETYLMURAMIDASE NAMZ"/>
    <property type="match status" value="1"/>
</dbReference>
<name>A0A512M475_9BACT</name>